<evidence type="ECO:0008006" key="4">
    <source>
        <dbReference type="Google" id="ProtNLM"/>
    </source>
</evidence>
<feature type="signal peptide" evidence="1">
    <location>
        <begin position="1"/>
        <end position="27"/>
    </location>
</feature>
<dbReference type="Proteomes" id="UP000472262">
    <property type="component" value="Unassembled WGS sequence"/>
</dbReference>
<proteinExistence type="predicted"/>
<dbReference type="InParanoid" id="A0A672QDL3"/>
<evidence type="ECO:0000313" key="3">
    <source>
        <dbReference type="Proteomes" id="UP000472262"/>
    </source>
</evidence>
<keyword evidence="1" id="KW-0732">Signal</keyword>
<name>A0A672QDL3_SINGR</name>
<accession>A0A672QDL3</accession>
<reference evidence="2" key="1">
    <citation type="submission" date="2025-08" db="UniProtKB">
        <authorList>
            <consortium name="Ensembl"/>
        </authorList>
    </citation>
    <scope>IDENTIFICATION</scope>
</reference>
<organism evidence="2 3">
    <name type="scientific">Sinocyclocheilus grahami</name>
    <name type="common">Dianchi golden-line fish</name>
    <name type="synonym">Barbus grahami</name>
    <dbReference type="NCBI Taxonomy" id="75366"/>
    <lineage>
        <taxon>Eukaryota</taxon>
        <taxon>Metazoa</taxon>
        <taxon>Chordata</taxon>
        <taxon>Craniata</taxon>
        <taxon>Vertebrata</taxon>
        <taxon>Euteleostomi</taxon>
        <taxon>Actinopterygii</taxon>
        <taxon>Neopterygii</taxon>
        <taxon>Teleostei</taxon>
        <taxon>Ostariophysi</taxon>
        <taxon>Cypriniformes</taxon>
        <taxon>Cyprinidae</taxon>
        <taxon>Cyprininae</taxon>
        <taxon>Sinocyclocheilus</taxon>
    </lineage>
</organism>
<evidence type="ECO:0000313" key="2">
    <source>
        <dbReference type="Ensembl" id="ENSSGRP00000073936.1"/>
    </source>
</evidence>
<reference evidence="2" key="2">
    <citation type="submission" date="2025-09" db="UniProtKB">
        <authorList>
            <consortium name="Ensembl"/>
        </authorList>
    </citation>
    <scope>IDENTIFICATION</scope>
</reference>
<sequence length="74" mass="8482">MLMQFCFKNVHSCLAALLGWIFKLVSGTQVQQTPVGEISRLKTRTKEQKEGSSTQLTTPSSVNYHFTRNNFEMR</sequence>
<keyword evidence="3" id="KW-1185">Reference proteome</keyword>
<evidence type="ECO:0000256" key="1">
    <source>
        <dbReference type="SAM" id="SignalP"/>
    </source>
</evidence>
<protein>
    <recommendedName>
        <fullName evidence="4">Secreted protein</fullName>
    </recommendedName>
</protein>
<feature type="chain" id="PRO_5025653027" description="Secreted protein" evidence="1">
    <location>
        <begin position="28"/>
        <end position="74"/>
    </location>
</feature>
<dbReference type="AlphaFoldDB" id="A0A672QDL3"/>
<dbReference type="Ensembl" id="ENSSGRT00000078716.1">
    <property type="protein sequence ID" value="ENSSGRP00000073936.1"/>
    <property type="gene ID" value="ENSSGRG00000037576.1"/>
</dbReference>